<reference evidence="2 3" key="1">
    <citation type="submission" date="2020-08" db="EMBL/GenBank/DDBJ databases">
        <title>Genomic Encyclopedia of Type Strains, Phase IV (KMG-IV): sequencing the most valuable type-strain genomes for metagenomic binning, comparative biology and taxonomic classification.</title>
        <authorList>
            <person name="Goeker M."/>
        </authorList>
    </citation>
    <scope>NUCLEOTIDE SEQUENCE [LARGE SCALE GENOMIC DNA]</scope>
    <source>
        <strain evidence="2 3">DSM 25799</strain>
    </source>
</reference>
<evidence type="ECO:0000259" key="1">
    <source>
        <dbReference type="Pfam" id="PF04577"/>
    </source>
</evidence>
<protein>
    <recommendedName>
        <fullName evidence="1">Glycosyltransferase 61 catalytic domain-containing protein</fullName>
    </recommendedName>
</protein>
<name>A0A7W8CXU7_9FIRM</name>
<organism evidence="2 3">
    <name type="scientific">Catenisphaera adipataccumulans</name>
    <dbReference type="NCBI Taxonomy" id="700500"/>
    <lineage>
        <taxon>Bacteria</taxon>
        <taxon>Bacillati</taxon>
        <taxon>Bacillota</taxon>
        <taxon>Erysipelotrichia</taxon>
        <taxon>Erysipelotrichales</taxon>
        <taxon>Erysipelotrichaceae</taxon>
        <taxon>Catenisphaera</taxon>
    </lineage>
</organism>
<gene>
    <name evidence="2" type="ORF">HNQ47_000899</name>
</gene>
<dbReference type="Pfam" id="PF04577">
    <property type="entry name" value="Glyco_transf_61"/>
    <property type="match status" value="1"/>
</dbReference>
<dbReference type="GO" id="GO:0016757">
    <property type="term" value="F:glycosyltransferase activity"/>
    <property type="evidence" value="ECO:0007669"/>
    <property type="project" value="InterPro"/>
</dbReference>
<feature type="domain" description="Glycosyltransferase 61 catalytic" evidence="1">
    <location>
        <begin position="84"/>
        <end position="252"/>
    </location>
</feature>
<dbReference type="InterPro" id="IPR049625">
    <property type="entry name" value="Glyco_transf_61_cat"/>
</dbReference>
<dbReference type="Proteomes" id="UP000539953">
    <property type="component" value="Unassembled WGS sequence"/>
</dbReference>
<proteinExistence type="predicted"/>
<dbReference type="EMBL" id="JACHHK010000003">
    <property type="protein sequence ID" value="MBB5182879.1"/>
    <property type="molecule type" value="Genomic_DNA"/>
</dbReference>
<evidence type="ECO:0000313" key="2">
    <source>
        <dbReference type="EMBL" id="MBB5182879.1"/>
    </source>
</evidence>
<dbReference type="RefSeq" id="WP_183327976.1">
    <property type="nucleotide sequence ID" value="NZ_JACHHK010000003.1"/>
</dbReference>
<keyword evidence="3" id="KW-1185">Reference proteome</keyword>
<accession>A0A7W8CXU7</accession>
<sequence length="357" mass="41100">MNLQSKINQTVQIDQIPGGLIVPHRSDADYQTGGVFRSNGQFVEASKYIGDWMVRGGDRAVEEPIDRTYADQDVMFLGFFIRQWGHYLVDCLGRMWPLVHEKNMKVAMITRHEEISGNYLQVLQTLGVDAERLIIVDRPMQFRNVFLPSLGKDKDWNLAPEYLEMLRYIGKKADRTLNVPKRVYLSRSRIPGIEKTERGENVLEHQFVTNGYAVRYPEQLSFYDQVSLFRHADEIVCVNGTIPLNCMFGSPSLHLVVLNKSSLYHENLEMAAAVAGIQPDLVNVYYEPISGHPRYLGEGPFWMTMTDDFRQYCAARGLTLDQTVHSDANRIWYRSVYLKNRLYAFGAKIYRALKQKG</sequence>
<dbReference type="AlphaFoldDB" id="A0A7W8CXU7"/>
<comment type="caution">
    <text evidence="2">The sequence shown here is derived from an EMBL/GenBank/DDBJ whole genome shotgun (WGS) entry which is preliminary data.</text>
</comment>
<evidence type="ECO:0000313" key="3">
    <source>
        <dbReference type="Proteomes" id="UP000539953"/>
    </source>
</evidence>